<dbReference type="InterPro" id="IPR011063">
    <property type="entry name" value="TilS/TtcA_N"/>
</dbReference>
<dbReference type="Gene3D" id="3.40.640.10">
    <property type="entry name" value="Type I PLP-dependent aspartate aminotransferase-like (Major domain)"/>
    <property type="match status" value="1"/>
</dbReference>
<dbReference type="STRING" id="126957.T1JEL5"/>
<dbReference type="PANTHER" id="PTHR43686">
    <property type="entry name" value="SULFURTRANSFERASE-RELATED"/>
    <property type="match status" value="1"/>
</dbReference>
<dbReference type="PhylomeDB" id="T1JEL5"/>
<proteinExistence type="predicted"/>
<feature type="domain" description="Aminotransferase class V" evidence="1">
    <location>
        <begin position="224"/>
        <end position="359"/>
    </location>
</feature>
<evidence type="ECO:0000313" key="4">
    <source>
        <dbReference type="Proteomes" id="UP000014500"/>
    </source>
</evidence>
<dbReference type="InterPro" id="IPR000192">
    <property type="entry name" value="Aminotrans_V_dom"/>
</dbReference>
<dbReference type="OMA" id="CATVDPQ"/>
<keyword evidence="4" id="KW-1185">Reference proteome</keyword>
<dbReference type="CDD" id="cd24138">
    <property type="entry name" value="TtcA-like"/>
    <property type="match status" value="1"/>
</dbReference>
<dbReference type="Gene3D" id="3.40.50.620">
    <property type="entry name" value="HUPs"/>
    <property type="match status" value="1"/>
</dbReference>
<dbReference type="InterPro" id="IPR015421">
    <property type="entry name" value="PyrdxlP-dep_Trfase_major"/>
</dbReference>
<dbReference type="HOGENOM" id="CLU_003433_9_1_1"/>
<evidence type="ECO:0000259" key="2">
    <source>
        <dbReference type="Pfam" id="PF01171"/>
    </source>
</evidence>
<dbReference type="Gene3D" id="3.90.1150.10">
    <property type="entry name" value="Aspartate Aminotransferase, domain 1"/>
    <property type="match status" value="1"/>
</dbReference>
<protein>
    <recommendedName>
        <fullName evidence="5">tRNA(Ile)-lysidine/2-thiocytidine synthase N-terminal domain-containing protein</fullName>
    </recommendedName>
</protein>
<dbReference type="EnsemblMetazoa" id="SMAR012265-RA">
    <property type="protein sequence ID" value="SMAR012265-PA"/>
    <property type="gene ID" value="SMAR012265"/>
</dbReference>
<dbReference type="SUPFAM" id="SSF52402">
    <property type="entry name" value="Adenine nucleotide alpha hydrolases-like"/>
    <property type="match status" value="1"/>
</dbReference>
<dbReference type="InterPro" id="IPR015424">
    <property type="entry name" value="PyrdxlP-dep_Trfase"/>
</dbReference>
<accession>T1JEL5</accession>
<name>T1JEL5_STRMM</name>
<dbReference type="InterPro" id="IPR015422">
    <property type="entry name" value="PyrdxlP-dep_Trfase_small"/>
</dbReference>
<reference evidence="4" key="1">
    <citation type="submission" date="2011-05" db="EMBL/GenBank/DDBJ databases">
        <authorList>
            <person name="Richards S.R."/>
            <person name="Qu J."/>
            <person name="Jiang H."/>
            <person name="Jhangiani S.N."/>
            <person name="Agravi P."/>
            <person name="Goodspeed R."/>
            <person name="Gross S."/>
            <person name="Mandapat C."/>
            <person name="Jackson L."/>
            <person name="Mathew T."/>
            <person name="Pu L."/>
            <person name="Thornton R."/>
            <person name="Saada N."/>
            <person name="Wilczek-Boney K.B."/>
            <person name="Lee S."/>
            <person name="Kovar C."/>
            <person name="Wu Y."/>
            <person name="Scherer S.E."/>
            <person name="Worley K.C."/>
            <person name="Muzny D.M."/>
            <person name="Gibbs R."/>
        </authorList>
    </citation>
    <scope>NUCLEOTIDE SEQUENCE</scope>
    <source>
        <strain evidence="4">Brora</strain>
    </source>
</reference>
<evidence type="ECO:0008006" key="5">
    <source>
        <dbReference type="Google" id="ProtNLM"/>
    </source>
</evidence>
<dbReference type="eggNOG" id="KOG2840">
    <property type="taxonomic scope" value="Eukaryota"/>
</dbReference>
<dbReference type="EMBL" id="JH432125">
    <property type="status" value="NOT_ANNOTATED_CDS"/>
    <property type="molecule type" value="Genomic_DNA"/>
</dbReference>
<dbReference type="SUPFAM" id="SSF53383">
    <property type="entry name" value="PLP-dependent transferases"/>
    <property type="match status" value="1"/>
</dbReference>
<reference evidence="3" key="2">
    <citation type="submission" date="2015-02" db="UniProtKB">
        <authorList>
            <consortium name="EnsemblMetazoa"/>
        </authorList>
    </citation>
    <scope>IDENTIFICATION</scope>
</reference>
<dbReference type="AlphaFoldDB" id="T1JEL5"/>
<dbReference type="PANTHER" id="PTHR43686:SF1">
    <property type="entry name" value="AMINOTRAN_5 DOMAIN-CONTAINING PROTEIN"/>
    <property type="match status" value="1"/>
</dbReference>
<evidence type="ECO:0000259" key="1">
    <source>
        <dbReference type="Pfam" id="PF00266"/>
    </source>
</evidence>
<organism evidence="3 4">
    <name type="scientific">Strigamia maritima</name>
    <name type="common">European centipede</name>
    <name type="synonym">Geophilus maritimus</name>
    <dbReference type="NCBI Taxonomy" id="126957"/>
    <lineage>
        <taxon>Eukaryota</taxon>
        <taxon>Metazoa</taxon>
        <taxon>Ecdysozoa</taxon>
        <taxon>Arthropoda</taxon>
        <taxon>Myriapoda</taxon>
        <taxon>Chilopoda</taxon>
        <taxon>Pleurostigmophora</taxon>
        <taxon>Geophilomorpha</taxon>
        <taxon>Linotaeniidae</taxon>
        <taxon>Strigamia</taxon>
    </lineage>
</organism>
<dbReference type="Proteomes" id="UP000014500">
    <property type="component" value="Unassembled WGS sequence"/>
</dbReference>
<feature type="domain" description="tRNA(Ile)-lysidine/2-thiocytidine synthase N-terminal" evidence="2">
    <location>
        <begin position="618"/>
        <end position="785"/>
    </location>
</feature>
<sequence length="857" mass="97193">MLMLRSCQFTQQIAKKIENLIILRLNHKMNQTDNNSKHGNRKFYDISSVYDEKSGKNALKTTTDATKLINYVENNVIGRNYTFIGPFGRRKVVYCDFTASGKSLEFIENYVKNEVLPSYGNTHTTTTVTALQSTLFRHEARDIIRNATNASEHDAVVFTGSGCTSAIHKLIHVLKLDKAPVIIKFWALAVWDYATAAPYVSVDMNPVISGRDQGLVYKDAVKKLFRNSIPSNGGGGSVFFVSRDRHRYLKEPEMREEGGTPDIVGTIRAGLVFQLKESISAQEIMKREKDICDSVFSAWLNAPNLILLGSHCAERLAIFSFVIRHPGTELYLHHNFVCALLNDLFGIQARGGCACAGPYALDQLGIDEQLSQRYENALLEDSQLDRTHLRRYKEYSNHEVLRPGFVRLNFPFFMSQSQIQFVINAVKMVAENGWKLLPQYNFNSETGEWRHKTHQVFKERRWLGSISYTTGEMTYSQQNGTNDSDVAEDCLGEAEVVFSSAGKASSRVLLGDQRMIFSDEMSDLRWFLLPSEAHALLNDGVVECRKPLFTPKVYSQNNAKSLQHETTLQQNSSSLQCSICQVPVTPQNSKWCLPSKNLIKPTVKAIEQFNMIQNGDRILVCLSGGKDSLSLLHVLHQYQFTAKSNGILFDLGAVTVDPESEAYDPSSLKSYLKSLQVPYFYEEQGILAQASTIPQLESICSFCSRMKRGRIYACARREGYNVLGFGQHLDDLVETFLMSSFHNGRLRTMKAKYFVKEGDLKVIRPFVYVREKNTRIFAERMKLPVITENCPGCFEAPKERHRTKQLLAQQEILFPRLFASLRSAIQPLMEIDRCGVEGEGLIRFALRHMDLDKQENK</sequence>
<evidence type="ECO:0000313" key="3">
    <source>
        <dbReference type="EnsemblMetazoa" id="SMAR012265-PA"/>
    </source>
</evidence>
<dbReference type="Pfam" id="PF00266">
    <property type="entry name" value="Aminotran_5"/>
    <property type="match status" value="1"/>
</dbReference>
<dbReference type="InterPro" id="IPR014729">
    <property type="entry name" value="Rossmann-like_a/b/a_fold"/>
</dbReference>
<dbReference type="Pfam" id="PF01171">
    <property type="entry name" value="ATP_bind_3"/>
    <property type="match status" value="1"/>
</dbReference>